<evidence type="ECO:0000259" key="10">
    <source>
        <dbReference type="PROSITE" id="PS50008"/>
    </source>
</evidence>
<keyword evidence="4 7" id="KW-0443">Lipid metabolism</keyword>
<dbReference type="PANTHER" id="PTHR10336">
    <property type="entry name" value="PHOSPHOINOSITIDE-SPECIFIC PHOSPHOLIPASE C FAMILY PROTEIN"/>
    <property type="match status" value="1"/>
</dbReference>
<dbReference type="AlphaFoldDB" id="A0A2N3MXX6"/>
<dbReference type="PANTHER" id="PTHR10336:SF169">
    <property type="entry name" value="PHOSPHOINOSITIDE PHOSPHOLIPASE C"/>
    <property type="match status" value="1"/>
</dbReference>
<keyword evidence="12" id="KW-1185">Reference proteome</keyword>
<dbReference type="InterPro" id="IPR001192">
    <property type="entry name" value="PI-PLC_fam"/>
</dbReference>
<dbReference type="EMBL" id="NLAX01001623">
    <property type="protein sequence ID" value="PKS05026.1"/>
    <property type="molecule type" value="Genomic_DNA"/>
</dbReference>
<evidence type="ECO:0000259" key="9">
    <source>
        <dbReference type="PROSITE" id="PS50004"/>
    </source>
</evidence>
<dbReference type="SMART" id="SM00148">
    <property type="entry name" value="PLCXc"/>
    <property type="match status" value="1"/>
</dbReference>
<keyword evidence="3 7" id="KW-0442">Lipid degradation</keyword>
<evidence type="ECO:0000256" key="8">
    <source>
        <dbReference type="SAM" id="MobiDB-lite"/>
    </source>
</evidence>
<keyword evidence="5" id="KW-0807">Transducer</keyword>
<dbReference type="VEuPathDB" id="FungiDB:jhhlp_008392"/>
<dbReference type="Pfam" id="PF00388">
    <property type="entry name" value="PI-PLC-X"/>
    <property type="match status" value="1"/>
</dbReference>
<dbReference type="Proteomes" id="UP000233524">
    <property type="component" value="Unassembled WGS sequence"/>
</dbReference>
<dbReference type="SUPFAM" id="SSF49562">
    <property type="entry name" value="C2 domain (Calcium/lipid-binding domain, CaLB)"/>
    <property type="match status" value="1"/>
</dbReference>
<evidence type="ECO:0000256" key="3">
    <source>
        <dbReference type="ARBA" id="ARBA00022963"/>
    </source>
</evidence>
<feature type="region of interest" description="Disordered" evidence="8">
    <location>
        <begin position="270"/>
        <end position="312"/>
    </location>
</feature>
<comment type="function">
    <text evidence="6">The production of the second messenger molecules diacylglycerol (DAG) and inositol 1,4,5-trisphosphate (IP3) is mediated by activated phosphatidylinositol-specific phospholipase C enzymes.</text>
</comment>
<accession>A0A2N3MXX6</accession>
<dbReference type="GO" id="GO:0016042">
    <property type="term" value="P:lipid catabolic process"/>
    <property type="evidence" value="ECO:0007669"/>
    <property type="project" value="UniProtKB-KW"/>
</dbReference>
<dbReference type="GO" id="GO:0004435">
    <property type="term" value="F:phosphatidylinositol-4,5-bisphosphate phospholipase C activity"/>
    <property type="evidence" value="ECO:0007669"/>
    <property type="project" value="UniProtKB-EC"/>
</dbReference>
<reference evidence="11 12" key="1">
    <citation type="journal article" date="2017" name="G3 (Bethesda)">
        <title>First Draft Genome Sequence of the Pathogenic Fungus Lomentospora prolificans (Formerly Scedosporium prolificans).</title>
        <authorList>
            <person name="Luo R."/>
            <person name="Zimin A."/>
            <person name="Workman R."/>
            <person name="Fan Y."/>
            <person name="Pertea G."/>
            <person name="Grossman N."/>
            <person name="Wear M.P."/>
            <person name="Jia B."/>
            <person name="Miller H."/>
            <person name="Casadevall A."/>
            <person name="Timp W."/>
            <person name="Zhang S.X."/>
            <person name="Salzberg S.L."/>
        </authorList>
    </citation>
    <scope>NUCLEOTIDE SEQUENCE [LARGE SCALE GENOMIC DNA]</scope>
    <source>
        <strain evidence="11 12">JHH-5317</strain>
    </source>
</reference>
<dbReference type="InterPro" id="IPR000008">
    <property type="entry name" value="C2_dom"/>
</dbReference>
<gene>
    <name evidence="11" type="ORF">jhhlp_008392</name>
</gene>
<feature type="compositionally biased region" description="Low complexity" evidence="8">
    <location>
        <begin position="275"/>
        <end position="288"/>
    </location>
</feature>
<dbReference type="Pfam" id="PF00387">
    <property type="entry name" value="PI-PLC-Y"/>
    <property type="match status" value="1"/>
</dbReference>
<feature type="compositionally biased region" description="Basic and acidic residues" evidence="8">
    <location>
        <begin position="293"/>
        <end position="302"/>
    </location>
</feature>
<evidence type="ECO:0000256" key="4">
    <source>
        <dbReference type="ARBA" id="ARBA00023098"/>
    </source>
</evidence>
<name>A0A2N3MXX6_9PEZI</name>
<feature type="region of interest" description="Disordered" evidence="8">
    <location>
        <begin position="1"/>
        <end position="36"/>
    </location>
</feature>
<feature type="domain" description="PI-PLC Y-box" evidence="10">
    <location>
        <begin position="320"/>
        <end position="438"/>
    </location>
</feature>
<dbReference type="InterPro" id="IPR001711">
    <property type="entry name" value="PLipase_C_Pinositol-sp_Y"/>
</dbReference>
<dbReference type="Gene3D" id="2.60.40.150">
    <property type="entry name" value="C2 domain"/>
    <property type="match status" value="1"/>
</dbReference>
<comment type="catalytic activity">
    <reaction evidence="1 7">
        <text>a 1,2-diacyl-sn-glycero-3-phospho-(1D-myo-inositol-4,5-bisphosphate) + H2O = 1D-myo-inositol 1,4,5-trisphosphate + a 1,2-diacyl-sn-glycerol + H(+)</text>
        <dbReference type="Rhea" id="RHEA:33179"/>
        <dbReference type="ChEBI" id="CHEBI:15377"/>
        <dbReference type="ChEBI" id="CHEBI:15378"/>
        <dbReference type="ChEBI" id="CHEBI:17815"/>
        <dbReference type="ChEBI" id="CHEBI:58456"/>
        <dbReference type="ChEBI" id="CHEBI:203600"/>
        <dbReference type="EC" id="3.1.4.11"/>
    </reaction>
</comment>
<dbReference type="PROSITE" id="PS50004">
    <property type="entry name" value="C2"/>
    <property type="match status" value="1"/>
</dbReference>
<dbReference type="GO" id="GO:0051209">
    <property type="term" value="P:release of sequestered calcium ion into cytosol"/>
    <property type="evidence" value="ECO:0007669"/>
    <property type="project" value="TreeGrafter"/>
</dbReference>
<feature type="domain" description="C2" evidence="9">
    <location>
        <begin position="459"/>
        <end position="574"/>
    </location>
</feature>
<evidence type="ECO:0000256" key="2">
    <source>
        <dbReference type="ARBA" id="ARBA00022801"/>
    </source>
</evidence>
<dbReference type="SUPFAM" id="SSF51695">
    <property type="entry name" value="PLC-like phosphodiesterases"/>
    <property type="match status" value="1"/>
</dbReference>
<evidence type="ECO:0000256" key="5">
    <source>
        <dbReference type="ARBA" id="ARBA00023224"/>
    </source>
</evidence>
<dbReference type="InParanoid" id="A0A2N3MXX6"/>
<dbReference type="PROSITE" id="PS50007">
    <property type="entry name" value="PIPLC_X_DOMAIN"/>
    <property type="match status" value="1"/>
</dbReference>
<dbReference type="GO" id="GO:0048015">
    <property type="term" value="P:phosphatidylinositol-mediated signaling"/>
    <property type="evidence" value="ECO:0007669"/>
    <property type="project" value="TreeGrafter"/>
</dbReference>
<dbReference type="InterPro" id="IPR017946">
    <property type="entry name" value="PLC-like_Pdiesterase_TIM-brl"/>
</dbReference>
<dbReference type="EC" id="3.1.4.11" evidence="7"/>
<keyword evidence="2 7" id="KW-0378">Hydrolase</keyword>
<evidence type="ECO:0000313" key="12">
    <source>
        <dbReference type="Proteomes" id="UP000233524"/>
    </source>
</evidence>
<dbReference type="InterPro" id="IPR035892">
    <property type="entry name" value="C2_domain_sf"/>
</dbReference>
<evidence type="ECO:0000313" key="11">
    <source>
        <dbReference type="EMBL" id="PKS05026.1"/>
    </source>
</evidence>
<dbReference type="SMART" id="SM00149">
    <property type="entry name" value="PLCYc"/>
    <property type="match status" value="1"/>
</dbReference>
<dbReference type="PROSITE" id="PS50008">
    <property type="entry name" value="PIPLC_Y_DOMAIN"/>
    <property type="match status" value="1"/>
</dbReference>
<evidence type="ECO:0000256" key="7">
    <source>
        <dbReference type="RuleBase" id="RU361133"/>
    </source>
</evidence>
<dbReference type="FunFam" id="3.20.20.190:FF:000039">
    <property type="entry name" value="Phosphoinositide phospholipase C"/>
    <property type="match status" value="1"/>
</dbReference>
<dbReference type="Gene3D" id="3.20.20.190">
    <property type="entry name" value="Phosphatidylinositol (PI) phosphodiesterase"/>
    <property type="match status" value="1"/>
</dbReference>
<dbReference type="OrthoDB" id="269822at2759"/>
<protein>
    <recommendedName>
        <fullName evidence="7">Phosphoinositide phospholipase C</fullName>
        <ecNumber evidence="7">3.1.4.11</ecNumber>
    </recommendedName>
</protein>
<organism evidence="11 12">
    <name type="scientific">Lomentospora prolificans</name>
    <dbReference type="NCBI Taxonomy" id="41688"/>
    <lineage>
        <taxon>Eukaryota</taxon>
        <taxon>Fungi</taxon>
        <taxon>Dikarya</taxon>
        <taxon>Ascomycota</taxon>
        <taxon>Pezizomycotina</taxon>
        <taxon>Sordariomycetes</taxon>
        <taxon>Hypocreomycetidae</taxon>
        <taxon>Microascales</taxon>
        <taxon>Microascaceae</taxon>
        <taxon>Lomentospora</taxon>
    </lineage>
</organism>
<sequence>MSEAQNLANRLGGMNPFSKGRKRRDEDDAGDEMDLNAVAGGGHSVRVIDAKKNSLRVSNSLKSFLVKEKVLAEHDAGFDSAEHTPALASLLTKSHIRVPPSVVDRSFTLQDYFVSSSHNTYLVAHQLYGASNVDAYRVALRAGSRCVEIDAWDNDNNKEEPKVTHGFTLVSNIPFRTVCEAIRDVVDEEISEAAKTGSPSPTPILISLENHCDAHGQKRLVEILNETLGHRLLRAPIQKDNEGLDYDATKHVRLSDLGCQVVVIVEHHLQDEAPDSGSSSSSDSSSDSSGDEEDKKAREEYKKKKKKKKSTGSGVIIPELEALGVYAQSVKPGNNSWFDPGELINAPHHHLVNVSESSLRQHLPANKAKIAQHNSKHLMRVFPKGTRISSNNLQPVPFWGIGAQICAMNWQRFDASMQINEALFSGTEGYVLKPAGIRAGGSGLVTTGRKKKLKLHAAGATDVPSPGTNDPKDLRPYLTCVLVHPDDLKNEPPKQKTSPYKQRKLDFLRRGDNPPPTEPIWDEVLEWEYEDSELVFLRMLVKSDESFAKNPILGVAAVRLLYLVPGWNFIELLDLKGRETKCSILVKFDIEDA</sequence>
<comment type="caution">
    <text evidence="11">The sequence shown here is derived from an EMBL/GenBank/DDBJ whole genome shotgun (WGS) entry which is preliminary data.</text>
</comment>
<evidence type="ECO:0000256" key="1">
    <source>
        <dbReference type="ARBA" id="ARBA00001195"/>
    </source>
</evidence>
<dbReference type="PRINTS" id="PR00390">
    <property type="entry name" value="PHPHLIPASEC"/>
</dbReference>
<dbReference type="STRING" id="41688.A0A2N3MXX6"/>
<dbReference type="InterPro" id="IPR000909">
    <property type="entry name" value="PLipase_C_PInositol-sp_X_dom"/>
</dbReference>
<evidence type="ECO:0000256" key="6">
    <source>
        <dbReference type="ARBA" id="ARBA00059664"/>
    </source>
</evidence>
<proteinExistence type="predicted"/>